<protein>
    <submittedName>
        <fullName evidence="2">Uncharacterized protein</fullName>
    </submittedName>
</protein>
<dbReference type="EMBL" id="LXQA010123821">
    <property type="protein sequence ID" value="MCI21216.1"/>
    <property type="molecule type" value="Genomic_DNA"/>
</dbReference>
<evidence type="ECO:0000256" key="1">
    <source>
        <dbReference type="SAM" id="MobiDB-lite"/>
    </source>
</evidence>
<reference evidence="2 3" key="1">
    <citation type="journal article" date="2018" name="Front. Plant Sci.">
        <title>Red Clover (Trifolium pratense) and Zigzag Clover (T. medium) - A Picture of Genomic Similarities and Differences.</title>
        <authorList>
            <person name="Dluhosova J."/>
            <person name="Istvanek J."/>
            <person name="Nedelnik J."/>
            <person name="Repkova J."/>
        </authorList>
    </citation>
    <scope>NUCLEOTIDE SEQUENCE [LARGE SCALE GENOMIC DNA]</scope>
    <source>
        <strain evidence="3">cv. 10/8</strain>
        <tissue evidence="2">Leaf</tissue>
    </source>
</reference>
<sequence>MCSAMTIDKEVSSVAGPHACICMTENQDENIPSSMPTTEPPPQTIDQGDKD</sequence>
<keyword evidence="3" id="KW-1185">Reference proteome</keyword>
<feature type="non-terminal residue" evidence="2">
    <location>
        <position position="51"/>
    </location>
</feature>
<proteinExistence type="predicted"/>
<organism evidence="2 3">
    <name type="scientific">Trifolium medium</name>
    <dbReference type="NCBI Taxonomy" id="97028"/>
    <lineage>
        <taxon>Eukaryota</taxon>
        <taxon>Viridiplantae</taxon>
        <taxon>Streptophyta</taxon>
        <taxon>Embryophyta</taxon>
        <taxon>Tracheophyta</taxon>
        <taxon>Spermatophyta</taxon>
        <taxon>Magnoliopsida</taxon>
        <taxon>eudicotyledons</taxon>
        <taxon>Gunneridae</taxon>
        <taxon>Pentapetalae</taxon>
        <taxon>rosids</taxon>
        <taxon>fabids</taxon>
        <taxon>Fabales</taxon>
        <taxon>Fabaceae</taxon>
        <taxon>Papilionoideae</taxon>
        <taxon>50 kb inversion clade</taxon>
        <taxon>NPAAA clade</taxon>
        <taxon>Hologalegina</taxon>
        <taxon>IRL clade</taxon>
        <taxon>Trifolieae</taxon>
        <taxon>Trifolium</taxon>
    </lineage>
</organism>
<dbReference type="Proteomes" id="UP000265520">
    <property type="component" value="Unassembled WGS sequence"/>
</dbReference>
<name>A0A392QCF8_9FABA</name>
<comment type="caution">
    <text evidence="2">The sequence shown here is derived from an EMBL/GenBank/DDBJ whole genome shotgun (WGS) entry which is preliminary data.</text>
</comment>
<evidence type="ECO:0000313" key="2">
    <source>
        <dbReference type="EMBL" id="MCI21216.1"/>
    </source>
</evidence>
<accession>A0A392QCF8</accession>
<evidence type="ECO:0000313" key="3">
    <source>
        <dbReference type="Proteomes" id="UP000265520"/>
    </source>
</evidence>
<feature type="region of interest" description="Disordered" evidence="1">
    <location>
        <begin position="27"/>
        <end position="51"/>
    </location>
</feature>
<dbReference type="AlphaFoldDB" id="A0A392QCF8"/>